<evidence type="ECO:0000256" key="1">
    <source>
        <dbReference type="SAM" id="MobiDB-lite"/>
    </source>
</evidence>
<reference evidence="3 4" key="1">
    <citation type="submission" date="2019-03" db="EMBL/GenBank/DDBJ databases">
        <title>Ruegeria lutea sp. nov., a novel strain, isolated from marine sediment, the Masan Bay, South Korea.</title>
        <authorList>
            <person name="Kim J."/>
            <person name="Kim D.-Y."/>
            <person name="Lee S.-S."/>
        </authorList>
    </citation>
    <scope>NUCLEOTIDE SEQUENCE [LARGE SCALE GENOMIC DNA]</scope>
    <source>
        <strain evidence="3 4">318-1</strain>
    </source>
</reference>
<proteinExistence type="predicted"/>
<gene>
    <name evidence="3" type="ORF">E1832_07030</name>
</gene>
<dbReference type="InterPro" id="IPR006141">
    <property type="entry name" value="Intein_N"/>
</dbReference>
<evidence type="ECO:0000313" key="3">
    <source>
        <dbReference type="EMBL" id="TDK50155.1"/>
    </source>
</evidence>
<name>A0A4R5VDE1_9RHOB</name>
<dbReference type="PROSITE" id="PS50817">
    <property type="entry name" value="INTEIN_N_TER"/>
    <property type="match status" value="1"/>
</dbReference>
<dbReference type="SUPFAM" id="SSF51294">
    <property type="entry name" value="Hedgehog/intein (Hint) domain"/>
    <property type="match status" value="1"/>
</dbReference>
<dbReference type="RefSeq" id="WP_133359027.1">
    <property type="nucleotide sequence ID" value="NZ_SMUV01000058.1"/>
</dbReference>
<dbReference type="AlphaFoldDB" id="A0A4R5VDE1"/>
<evidence type="ECO:0000259" key="2">
    <source>
        <dbReference type="Pfam" id="PF13403"/>
    </source>
</evidence>
<dbReference type="InterPro" id="IPR036844">
    <property type="entry name" value="Hint_dom_sf"/>
</dbReference>
<dbReference type="GO" id="GO:0016539">
    <property type="term" value="P:intein-mediated protein splicing"/>
    <property type="evidence" value="ECO:0007669"/>
    <property type="project" value="InterPro"/>
</dbReference>
<dbReference type="EMBL" id="SMUV01000058">
    <property type="protein sequence ID" value="TDK50155.1"/>
    <property type="molecule type" value="Genomic_DNA"/>
</dbReference>
<evidence type="ECO:0000313" key="4">
    <source>
        <dbReference type="Proteomes" id="UP000295301"/>
    </source>
</evidence>
<dbReference type="Gene3D" id="2.170.16.10">
    <property type="entry name" value="Hedgehog/Intein (Hint) domain"/>
    <property type="match status" value="1"/>
</dbReference>
<dbReference type="Proteomes" id="UP000295301">
    <property type="component" value="Unassembled WGS sequence"/>
</dbReference>
<organism evidence="3 4">
    <name type="scientific">Antarcticimicrobium luteum</name>
    <dbReference type="NCBI Taxonomy" id="2547397"/>
    <lineage>
        <taxon>Bacteria</taxon>
        <taxon>Pseudomonadati</taxon>
        <taxon>Pseudomonadota</taxon>
        <taxon>Alphaproteobacteria</taxon>
        <taxon>Rhodobacterales</taxon>
        <taxon>Paracoccaceae</taxon>
        <taxon>Antarcticimicrobium</taxon>
    </lineage>
</organism>
<feature type="region of interest" description="Disordered" evidence="1">
    <location>
        <begin position="101"/>
        <end position="135"/>
    </location>
</feature>
<dbReference type="InterPro" id="IPR028992">
    <property type="entry name" value="Hedgehog/Intein_dom"/>
</dbReference>
<dbReference type="CDD" id="cd00081">
    <property type="entry name" value="Hint"/>
    <property type="match status" value="1"/>
</dbReference>
<keyword evidence="4" id="KW-1185">Reference proteome</keyword>
<sequence length="369" mass="39935">MQISSGVGRRRRRRSRTANWGAGAGWRAVHGSRRRSLGYIRIDLSTFDDDFTVTIADEDADDAILISGYQSQTDNGDGSHTFPYTGTGGLTHTATVHPGDAKLSSSSGYDDTINAGDGDGDDTVHGGGDPVSFGGPSEPTLSELLSRSYDPGSGAISPVGWFQISGGDETGQIGDVSFENFEGVNFSVICFAGGTLIATDRGEVAVEELAEDDLVRTMDHGLQPIRWIGATTVPARDALAPIEIQASALGNRRMLRVSPQHRMLLRGWQVQLLFGEEGALVAVKHLVNDSTIRPMEGGEITYFHILFDRREIVFAEGMRQEIFSLFPRLRSDLDAFGSSARRSLNGFEAAALRHQQMYPPVRSNSPCQA</sequence>
<dbReference type="OrthoDB" id="6305173at2"/>
<comment type="caution">
    <text evidence="3">The sequence shown here is derived from an EMBL/GenBank/DDBJ whole genome shotgun (WGS) entry which is preliminary data.</text>
</comment>
<dbReference type="Pfam" id="PF13403">
    <property type="entry name" value="Hint_2"/>
    <property type="match status" value="1"/>
</dbReference>
<protein>
    <submittedName>
        <fullName evidence="3">Hint domain-containing protein</fullName>
    </submittedName>
</protein>
<accession>A0A4R5VDE1</accession>
<feature type="domain" description="Hedgehog/Intein (Hint)" evidence="2">
    <location>
        <begin position="189"/>
        <end position="323"/>
    </location>
</feature>